<reference evidence="1" key="2">
    <citation type="journal article" date="2013" name="Mar. Genomics">
        <title>Expression of sulfatases in Rhodopirellula baltica and the diversity of sulfatases in the genus Rhodopirellula.</title>
        <authorList>
            <person name="Wegner C.E."/>
            <person name="Richter-Heitmann T."/>
            <person name="Klindworth A."/>
            <person name="Klockow C."/>
            <person name="Richter M."/>
            <person name="Achstetter T."/>
            <person name="Glockner F.O."/>
            <person name="Harder J."/>
        </authorList>
    </citation>
    <scope>NUCLEOTIDE SEQUENCE [LARGE SCALE GENOMIC DNA]</scope>
    <source>
        <strain evidence="1">6C</strain>
    </source>
</reference>
<organism evidence="1 2">
    <name type="scientific">Rhodopirellula europaea 6C</name>
    <dbReference type="NCBI Taxonomy" id="1263867"/>
    <lineage>
        <taxon>Bacteria</taxon>
        <taxon>Pseudomonadati</taxon>
        <taxon>Planctomycetota</taxon>
        <taxon>Planctomycetia</taxon>
        <taxon>Pirellulales</taxon>
        <taxon>Pirellulaceae</taxon>
        <taxon>Rhodopirellula</taxon>
    </lineage>
</organism>
<keyword evidence="2" id="KW-1185">Reference proteome</keyword>
<dbReference type="Proteomes" id="UP000011529">
    <property type="component" value="Unassembled WGS sequence"/>
</dbReference>
<sequence>MSAADLYGESVAPSNLKSSLLVMRHGRGIAKDVCHTTRPTVSEVNALREGGKI</sequence>
<evidence type="ECO:0000313" key="1">
    <source>
        <dbReference type="EMBL" id="EMB14664.1"/>
    </source>
</evidence>
<dbReference type="AlphaFoldDB" id="M2AXG2"/>
<name>M2AXG2_9BACT</name>
<reference evidence="1" key="1">
    <citation type="submission" date="2012-11" db="EMBL/GenBank/DDBJ databases">
        <title>Permanent draft genomes of Rhodopirellula europaea strain SH398 and 6C.</title>
        <authorList>
            <person name="Richter M."/>
            <person name="Richter-Heitmann T."/>
            <person name="Frank C."/>
            <person name="Harder J."/>
            <person name="Glockner F.O."/>
        </authorList>
    </citation>
    <scope>NUCLEOTIDE SEQUENCE</scope>
    <source>
        <strain evidence="1">6C</strain>
    </source>
</reference>
<protein>
    <submittedName>
        <fullName evidence="1">Uncharacterized protein</fullName>
    </submittedName>
</protein>
<dbReference type="PATRIC" id="fig|1263867.3.peg.4792"/>
<comment type="caution">
    <text evidence="1">The sequence shown here is derived from an EMBL/GenBank/DDBJ whole genome shotgun (WGS) entry which is preliminary data.</text>
</comment>
<evidence type="ECO:0000313" key="2">
    <source>
        <dbReference type="Proteomes" id="UP000011529"/>
    </source>
</evidence>
<gene>
    <name evidence="1" type="ORF">RE6C_04471</name>
</gene>
<proteinExistence type="predicted"/>
<dbReference type="EMBL" id="ANMO01000211">
    <property type="protein sequence ID" value="EMB14664.1"/>
    <property type="molecule type" value="Genomic_DNA"/>
</dbReference>
<accession>M2AXG2</accession>